<proteinExistence type="predicted"/>
<evidence type="ECO:0000256" key="1">
    <source>
        <dbReference type="SAM" id="MobiDB-lite"/>
    </source>
</evidence>
<keyword evidence="3" id="KW-1185">Reference proteome</keyword>
<reference evidence="2" key="1">
    <citation type="submission" date="2021-03" db="EMBL/GenBank/DDBJ databases">
        <title>Draft genome sequence of rust myrtle Austropuccinia psidii MF-1, a brazilian biotype.</title>
        <authorList>
            <person name="Quecine M.C."/>
            <person name="Pachon D.M.R."/>
            <person name="Bonatelli M.L."/>
            <person name="Correr F.H."/>
            <person name="Franceschini L.M."/>
            <person name="Leite T.F."/>
            <person name="Margarido G.R.A."/>
            <person name="Almeida C.A."/>
            <person name="Ferrarezi J.A."/>
            <person name="Labate C.A."/>
        </authorList>
    </citation>
    <scope>NUCLEOTIDE SEQUENCE</scope>
    <source>
        <strain evidence="2">MF-1</strain>
    </source>
</reference>
<feature type="region of interest" description="Disordered" evidence="1">
    <location>
        <begin position="164"/>
        <end position="194"/>
    </location>
</feature>
<organism evidence="2 3">
    <name type="scientific">Austropuccinia psidii MF-1</name>
    <dbReference type="NCBI Taxonomy" id="1389203"/>
    <lineage>
        <taxon>Eukaryota</taxon>
        <taxon>Fungi</taxon>
        <taxon>Dikarya</taxon>
        <taxon>Basidiomycota</taxon>
        <taxon>Pucciniomycotina</taxon>
        <taxon>Pucciniomycetes</taxon>
        <taxon>Pucciniales</taxon>
        <taxon>Sphaerophragmiaceae</taxon>
        <taxon>Austropuccinia</taxon>
    </lineage>
</organism>
<evidence type="ECO:0000313" key="2">
    <source>
        <dbReference type="EMBL" id="MBW0535728.1"/>
    </source>
</evidence>
<dbReference type="Proteomes" id="UP000765509">
    <property type="component" value="Unassembled WGS sequence"/>
</dbReference>
<evidence type="ECO:0000313" key="3">
    <source>
        <dbReference type="Proteomes" id="UP000765509"/>
    </source>
</evidence>
<dbReference type="AlphaFoldDB" id="A0A9Q3F8X2"/>
<gene>
    <name evidence="2" type="ORF">O181_075443</name>
</gene>
<accession>A0A9Q3F8X2</accession>
<dbReference type="EMBL" id="AVOT02040490">
    <property type="protein sequence ID" value="MBW0535728.1"/>
    <property type="molecule type" value="Genomic_DNA"/>
</dbReference>
<feature type="compositionally biased region" description="Acidic residues" evidence="1">
    <location>
        <begin position="183"/>
        <end position="193"/>
    </location>
</feature>
<comment type="caution">
    <text evidence="2">The sequence shown here is derived from an EMBL/GenBank/DDBJ whole genome shotgun (WGS) entry which is preliminary data.</text>
</comment>
<protein>
    <submittedName>
        <fullName evidence="2">Uncharacterized protein</fullName>
    </submittedName>
</protein>
<name>A0A9Q3F8X2_9BASI</name>
<sequence>MRQDHGKCFWPWWKEQIISKWENDSWRFKMENFSEESIFNIERDRPKSWFLEQKDRLTSLHPDMSETMIHRRILRKFGGGLEDAIRRCIEPFSIGDYINSMKDITTRTNIGRNWYKPPINNKPSGKPISRPNIPQYRASLKFHKCGSTSHLANTCPKKTRINEIKNEKEDNTKETNDVSLYESDSEPSEEEEITDKLSIETFCVSFEVTEMHTHLP</sequence>
<feature type="compositionally biased region" description="Basic and acidic residues" evidence="1">
    <location>
        <begin position="164"/>
        <end position="176"/>
    </location>
</feature>